<feature type="compositionally biased region" description="Polar residues" evidence="1">
    <location>
        <begin position="226"/>
        <end position="255"/>
    </location>
</feature>
<dbReference type="Proteomes" id="UP000830375">
    <property type="component" value="Unassembled WGS sequence"/>
</dbReference>
<gene>
    <name evidence="2" type="ORF">H4Q32_026775</name>
</gene>
<dbReference type="GO" id="GO:0008237">
    <property type="term" value="F:metallopeptidase activity"/>
    <property type="evidence" value="ECO:0007669"/>
    <property type="project" value="UniProtKB-KW"/>
</dbReference>
<keyword evidence="3" id="KW-1185">Reference proteome</keyword>
<name>A0ABQ8KZD4_LABRO</name>
<sequence>MEPSSSHPSEESSVKPEKPSPHMEPSSSTFESSSTEPEKPSARIEPSSSHPYEKPSHPMEPSFSHPSGESGAKPEKPSLHMEPSSSDPSEKSSVKPEKPSPHMELSSSHPSEEPSSKPKNTSAAIQPSSSFPPEKPNVKTVKPIKSNSLPFKKPILKCMIPSSTGTVKSSASHNASVKSSLLLPSEKFSSKHKLTDLTEPNASILSKKQSSKSDKSSLKPEKLSSVMSNYKSEQPSSNCSQMGKTWLVQKSSSKPEASKLEVVFRPRPSEKFSPLTGKDDFLPSENSTLYLESSTLLKTSSSVLSGKADLGSPKLSGSLPSDSALLEESSSLLSKVDRILLFKETKSPCSSRLSAKCSSPVHTSVESKTSHSCAGNEN</sequence>
<keyword evidence="2" id="KW-0482">Metalloprotease</keyword>
<feature type="compositionally biased region" description="Basic and acidic residues" evidence="1">
    <location>
        <begin position="211"/>
        <end position="222"/>
    </location>
</feature>
<evidence type="ECO:0000256" key="1">
    <source>
        <dbReference type="SAM" id="MobiDB-lite"/>
    </source>
</evidence>
<feature type="compositionally biased region" description="Polar residues" evidence="1">
    <location>
        <begin position="120"/>
        <end position="131"/>
    </location>
</feature>
<organism evidence="2 3">
    <name type="scientific">Labeo rohita</name>
    <name type="common">Indian major carp</name>
    <name type="synonym">Cyprinus rohita</name>
    <dbReference type="NCBI Taxonomy" id="84645"/>
    <lineage>
        <taxon>Eukaryota</taxon>
        <taxon>Metazoa</taxon>
        <taxon>Chordata</taxon>
        <taxon>Craniata</taxon>
        <taxon>Vertebrata</taxon>
        <taxon>Euteleostomi</taxon>
        <taxon>Actinopterygii</taxon>
        <taxon>Neopterygii</taxon>
        <taxon>Teleostei</taxon>
        <taxon>Ostariophysi</taxon>
        <taxon>Cypriniformes</taxon>
        <taxon>Cyprinidae</taxon>
        <taxon>Labeoninae</taxon>
        <taxon>Labeonini</taxon>
        <taxon>Labeo</taxon>
    </lineage>
</organism>
<reference evidence="2 3" key="1">
    <citation type="submission" date="2022-01" db="EMBL/GenBank/DDBJ databases">
        <title>A high-quality chromosome-level genome assembly of rohu carp, Labeo rohita.</title>
        <authorList>
            <person name="Arick M.A. II"/>
            <person name="Hsu C.-Y."/>
            <person name="Magbanua Z."/>
            <person name="Pechanova O."/>
            <person name="Grover C."/>
            <person name="Miller E."/>
            <person name="Thrash A."/>
            <person name="Ezzel L."/>
            <person name="Alam S."/>
            <person name="Benzie J."/>
            <person name="Hamilton M."/>
            <person name="Karsi A."/>
            <person name="Lawrence M.L."/>
            <person name="Peterson D.G."/>
        </authorList>
    </citation>
    <scope>NUCLEOTIDE SEQUENCE [LARGE SCALE GENOMIC DNA]</scope>
    <source>
        <strain evidence="3">BAU-BD-2019</strain>
        <tissue evidence="2">Blood</tissue>
    </source>
</reference>
<keyword evidence="2" id="KW-0378">Hydrolase</keyword>
<feature type="region of interest" description="Disordered" evidence="1">
    <location>
        <begin position="303"/>
        <end position="322"/>
    </location>
</feature>
<feature type="region of interest" description="Disordered" evidence="1">
    <location>
        <begin position="162"/>
        <end position="283"/>
    </location>
</feature>
<feature type="compositionally biased region" description="Low complexity" evidence="1">
    <location>
        <begin position="167"/>
        <end position="180"/>
    </location>
</feature>
<evidence type="ECO:0000313" key="3">
    <source>
        <dbReference type="Proteomes" id="UP000830375"/>
    </source>
</evidence>
<dbReference type="EMBL" id="JACTAM010002727">
    <property type="protein sequence ID" value="KAI2643820.1"/>
    <property type="molecule type" value="Genomic_DNA"/>
</dbReference>
<proteinExistence type="predicted"/>
<feature type="compositionally biased region" description="Low complexity" evidence="1">
    <location>
        <begin position="24"/>
        <end position="35"/>
    </location>
</feature>
<feature type="region of interest" description="Disordered" evidence="1">
    <location>
        <begin position="348"/>
        <end position="378"/>
    </location>
</feature>
<protein>
    <submittedName>
        <fullName evidence="2">Zinc metalloprotease ZmpB</fullName>
    </submittedName>
</protein>
<feature type="compositionally biased region" description="Basic and acidic residues" evidence="1">
    <location>
        <begin position="8"/>
        <end position="21"/>
    </location>
</feature>
<accession>A0ABQ8KZD4</accession>
<feature type="compositionally biased region" description="Basic and acidic residues" evidence="1">
    <location>
        <begin position="256"/>
        <end position="270"/>
    </location>
</feature>
<evidence type="ECO:0000313" key="2">
    <source>
        <dbReference type="EMBL" id="KAI2643820.1"/>
    </source>
</evidence>
<keyword evidence="2" id="KW-0645">Protease</keyword>
<comment type="caution">
    <text evidence="2">The sequence shown here is derived from an EMBL/GenBank/DDBJ whole genome shotgun (WGS) entry which is preliminary data.</text>
</comment>
<feature type="region of interest" description="Disordered" evidence="1">
    <location>
        <begin position="1"/>
        <end position="147"/>
    </location>
</feature>
<feature type="compositionally biased region" description="Basic and acidic residues" evidence="1">
    <location>
        <begin position="88"/>
        <end position="101"/>
    </location>
</feature>